<dbReference type="AlphaFoldDB" id="A0A2A9NLQ3"/>
<dbReference type="OrthoDB" id="2895363at2759"/>
<evidence type="ECO:0008006" key="3">
    <source>
        <dbReference type="Google" id="ProtNLM"/>
    </source>
</evidence>
<accession>A0A2A9NLQ3</accession>
<organism evidence="1 2">
    <name type="scientific">Amanita thiersii Skay4041</name>
    <dbReference type="NCBI Taxonomy" id="703135"/>
    <lineage>
        <taxon>Eukaryota</taxon>
        <taxon>Fungi</taxon>
        <taxon>Dikarya</taxon>
        <taxon>Basidiomycota</taxon>
        <taxon>Agaricomycotina</taxon>
        <taxon>Agaricomycetes</taxon>
        <taxon>Agaricomycetidae</taxon>
        <taxon>Agaricales</taxon>
        <taxon>Pluteineae</taxon>
        <taxon>Amanitaceae</taxon>
        <taxon>Amanita</taxon>
    </lineage>
</organism>
<dbReference type="Gene3D" id="3.80.10.10">
    <property type="entry name" value="Ribonuclease Inhibitor"/>
    <property type="match status" value="1"/>
</dbReference>
<name>A0A2A9NLQ3_9AGAR</name>
<dbReference type="EMBL" id="KZ302055">
    <property type="protein sequence ID" value="PFH48632.1"/>
    <property type="molecule type" value="Genomic_DNA"/>
</dbReference>
<dbReference type="SUPFAM" id="SSF52047">
    <property type="entry name" value="RNI-like"/>
    <property type="match status" value="1"/>
</dbReference>
<evidence type="ECO:0000313" key="2">
    <source>
        <dbReference type="Proteomes" id="UP000242287"/>
    </source>
</evidence>
<protein>
    <recommendedName>
        <fullName evidence="3">F-box domain-containing protein</fullName>
    </recommendedName>
</protein>
<evidence type="ECO:0000313" key="1">
    <source>
        <dbReference type="EMBL" id="PFH48632.1"/>
    </source>
</evidence>
<reference evidence="1 2" key="1">
    <citation type="submission" date="2014-02" db="EMBL/GenBank/DDBJ databases">
        <title>Transposable element dynamics among asymbiotic and ectomycorrhizal Amanita fungi.</title>
        <authorList>
            <consortium name="DOE Joint Genome Institute"/>
            <person name="Hess J."/>
            <person name="Skrede I."/>
            <person name="Wolfe B."/>
            <person name="LaButti K."/>
            <person name="Ohm R.A."/>
            <person name="Grigoriev I.V."/>
            <person name="Pringle A."/>
        </authorList>
    </citation>
    <scope>NUCLEOTIDE SEQUENCE [LARGE SCALE GENOMIC DNA]</scope>
    <source>
        <strain evidence="1 2">SKay4041</strain>
    </source>
</reference>
<keyword evidence="2" id="KW-1185">Reference proteome</keyword>
<proteinExistence type="predicted"/>
<sequence length="452" mass="52105">MPIDHSRLPGPYMCAMWLGTGADDTGGEESRNSASIIVPPQAEPHDECSIVPLALAGSIGHDRKLQQNPDKASHPGQNLAEDVLSDIFSWCTVTVGTNQTVALPFLHPIPFAITLTHVCAFWRRVAFNTPDLWNDFRLDYRKVNRPHVQEWLARARRFRISVCLMYGMDDYQFNNFVSSFLSIYRIKLLKLLVTCKQLPVLLSKGRNETLEHLVLTMGHKNDPDHHSKPILHPCFPFPNLRTFSFVPELHCVDWDIQWLQDLPWDHLRRLLLLGPQITPLKLKHYMKRVVALESFMVLEMGPDVNYCHPSDAIILPHLKQLRMTMYRREGIPCQLLSLLRHPNLESLSIDGNDMKWDSRVFSYLARQSNFNKLRTLKIYGTVSDDLDVTRLLESVPNVRELCLPAVDQDTLTKLENSELGSYIFDFRIRGASHGLPMTERRQRAQDEWIKKL</sequence>
<gene>
    <name evidence="1" type="ORF">AMATHDRAFT_42104</name>
</gene>
<dbReference type="InterPro" id="IPR032675">
    <property type="entry name" value="LRR_dom_sf"/>
</dbReference>
<dbReference type="Proteomes" id="UP000242287">
    <property type="component" value="Unassembled WGS sequence"/>
</dbReference>